<dbReference type="Proteomes" id="UP000070096">
    <property type="component" value="Unassembled WGS sequence"/>
</dbReference>
<dbReference type="PIRSF" id="PIRSF037420">
    <property type="entry name" value="PQQ_syn_pqqE"/>
    <property type="match status" value="1"/>
</dbReference>
<dbReference type="AlphaFoldDB" id="A0A139N5L2"/>
<dbReference type="GO" id="GO:0003824">
    <property type="term" value="F:catalytic activity"/>
    <property type="evidence" value="ECO:0007669"/>
    <property type="project" value="InterPro"/>
</dbReference>
<keyword evidence="2" id="KW-0004">4Fe-4S</keyword>
<dbReference type="SUPFAM" id="SSF102114">
    <property type="entry name" value="Radical SAM enzymes"/>
    <property type="match status" value="1"/>
</dbReference>
<dbReference type="EMBL" id="LQRC01000190">
    <property type="protein sequence ID" value="KXT71325.1"/>
    <property type="molecule type" value="Genomic_DNA"/>
</dbReference>
<gene>
    <name evidence="8" type="ORF">SGODD07_01275</name>
</gene>
<dbReference type="Gene3D" id="3.20.20.70">
    <property type="entry name" value="Aldolase class I"/>
    <property type="match status" value="1"/>
</dbReference>
<evidence type="ECO:0000256" key="6">
    <source>
        <dbReference type="ARBA" id="ARBA00023014"/>
    </source>
</evidence>
<comment type="cofactor">
    <cofactor evidence="1">
        <name>[4Fe-4S] cluster</name>
        <dbReference type="ChEBI" id="CHEBI:49883"/>
    </cofactor>
</comment>
<dbReference type="Pfam" id="PF04055">
    <property type="entry name" value="Radical_SAM"/>
    <property type="match status" value="1"/>
</dbReference>
<sequence>MMKCLYLISFFAYLFILRVMICMDKTIKDITDIIKIYRENQNLYSVTIEITSFCNWRCEHCYISEYTQKGFDEVTFRNLLIQLREMGTFEIVFTGGEVFAHPNAMKYIKLAREMFFNVIVYSNISMLNKQSIKTLSTLYIDYISCTIFSMDEVIHDRITNKKGSLKKCLQNLELLEEFGIQIEIKTPLFEQNIHSIDDVFEFCKKNNFKYKVDTQIVPRRGTVNNKVRVKSLTLKQLISIQKKIDIINGVRFIDKNENFLTCSSVQVSLYITCLGSVQPCSLYSISIGNIYNASIKEIWNKSMFNKIASYSLKDSKSCSTCTIANYCTQCPGIALSETGNSRNCSEICKKTALARSFVYASIP</sequence>
<keyword evidence="5" id="KW-0408">Iron</keyword>
<dbReference type="SMART" id="SM00729">
    <property type="entry name" value="Elp3"/>
    <property type="match status" value="1"/>
</dbReference>
<dbReference type="PATRIC" id="fig|1302.21.peg.1428"/>
<evidence type="ECO:0000313" key="9">
    <source>
        <dbReference type="Proteomes" id="UP000070096"/>
    </source>
</evidence>
<dbReference type="SFLD" id="SFLDG01067">
    <property type="entry name" value="SPASM/twitch_domain_containing"/>
    <property type="match status" value="1"/>
</dbReference>
<dbReference type="PANTHER" id="PTHR11228:SF34">
    <property type="entry name" value="TUNGSTEN-CONTAINING ALDEHYDE FERREDOXIN OXIDOREDUCTASE COFACTOR MODIFYING PROTEIN"/>
    <property type="match status" value="1"/>
</dbReference>
<dbReference type="PROSITE" id="PS51918">
    <property type="entry name" value="RADICAL_SAM"/>
    <property type="match status" value="1"/>
</dbReference>
<keyword evidence="3" id="KW-0949">S-adenosyl-L-methionine</keyword>
<name>A0A139N5L2_STRGN</name>
<proteinExistence type="predicted"/>
<evidence type="ECO:0000256" key="4">
    <source>
        <dbReference type="ARBA" id="ARBA00022723"/>
    </source>
</evidence>
<keyword evidence="6" id="KW-0411">Iron-sulfur</keyword>
<feature type="domain" description="Radical SAM core" evidence="7">
    <location>
        <begin position="40"/>
        <end position="248"/>
    </location>
</feature>
<dbReference type="NCBIfam" id="TIGR04085">
    <property type="entry name" value="rSAM_more_4Fe4S"/>
    <property type="match status" value="1"/>
</dbReference>
<accession>A0A139N5L2</accession>
<dbReference type="InterPro" id="IPR007197">
    <property type="entry name" value="rSAM"/>
</dbReference>
<evidence type="ECO:0000259" key="7">
    <source>
        <dbReference type="PROSITE" id="PS51918"/>
    </source>
</evidence>
<dbReference type="InterPro" id="IPR006638">
    <property type="entry name" value="Elp3/MiaA/NifB-like_rSAM"/>
</dbReference>
<evidence type="ECO:0000256" key="3">
    <source>
        <dbReference type="ARBA" id="ARBA00022691"/>
    </source>
</evidence>
<dbReference type="InterPro" id="IPR017200">
    <property type="entry name" value="PqqE-like"/>
</dbReference>
<dbReference type="CDD" id="cd01335">
    <property type="entry name" value="Radical_SAM"/>
    <property type="match status" value="1"/>
</dbReference>
<comment type="caution">
    <text evidence="8">The sequence shown here is derived from an EMBL/GenBank/DDBJ whole genome shotgun (WGS) entry which is preliminary data.</text>
</comment>
<protein>
    <submittedName>
        <fullName evidence="8">Radical SAM domain protein</fullName>
    </submittedName>
</protein>
<dbReference type="InterPro" id="IPR023885">
    <property type="entry name" value="4Fe4S-binding_SPASM_dom"/>
</dbReference>
<evidence type="ECO:0000256" key="1">
    <source>
        <dbReference type="ARBA" id="ARBA00001966"/>
    </source>
</evidence>
<evidence type="ECO:0000313" key="8">
    <source>
        <dbReference type="EMBL" id="KXT71325.1"/>
    </source>
</evidence>
<dbReference type="Pfam" id="PF13186">
    <property type="entry name" value="SPASM"/>
    <property type="match status" value="1"/>
</dbReference>
<dbReference type="PANTHER" id="PTHR11228">
    <property type="entry name" value="RADICAL SAM DOMAIN PROTEIN"/>
    <property type="match status" value="1"/>
</dbReference>
<dbReference type="InterPro" id="IPR013785">
    <property type="entry name" value="Aldolase_TIM"/>
</dbReference>
<reference evidence="8 9" key="1">
    <citation type="submission" date="2016-01" db="EMBL/GenBank/DDBJ databases">
        <title>Highly variable Streptococcus oralis are common among viridans streptococci isolated from primates.</title>
        <authorList>
            <person name="Denapaite D."/>
            <person name="Rieger M."/>
            <person name="Koendgen S."/>
            <person name="Brueckner R."/>
            <person name="Ochigava I."/>
            <person name="Kappeler P."/>
            <person name="Maetz-Rensing K."/>
            <person name="Leendertz F."/>
            <person name="Hakenbeck R."/>
        </authorList>
    </citation>
    <scope>NUCLEOTIDE SEQUENCE [LARGE SCALE GENOMIC DNA]</scope>
    <source>
        <strain evidence="8 9">DD07</strain>
    </source>
</reference>
<organism evidence="8 9">
    <name type="scientific">Streptococcus gordonii</name>
    <dbReference type="NCBI Taxonomy" id="1302"/>
    <lineage>
        <taxon>Bacteria</taxon>
        <taxon>Bacillati</taxon>
        <taxon>Bacillota</taxon>
        <taxon>Bacilli</taxon>
        <taxon>Lactobacillales</taxon>
        <taxon>Streptococcaceae</taxon>
        <taxon>Streptococcus</taxon>
    </lineage>
</organism>
<dbReference type="InterPro" id="IPR050377">
    <property type="entry name" value="Radical_SAM_PqqE_MftC-like"/>
</dbReference>
<dbReference type="CDD" id="cd21109">
    <property type="entry name" value="SPASM"/>
    <property type="match status" value="1"/>
</dbReference>
<dbReference type="GO" id="GO:0051539">
    <property type="term" value="F:4 iron, 4 sulfur cluster binding"/>
    <property type="evidence" value="ECO:0007669"/>
    <property type="project" value="UniProtKB-KW"/>
</dbReference>
<dbReference type="GO" id="GO:0046872">
    <property type="term" value="F:metal ion binding"/>
    <property type="evidence" value="ECO:0007669"/>
    <property type="project" value="UniProtKB-KW"/>
</dbReference>
<dbReference type="InterPro" id="IPR058240">
    <property type="entry name" value="rSAM_sf"/>
</dbReference>
<evidence type="ECO:0000256" key="5">
    <source>
        <dbReference type="ARBA" id="ARBA00023004"/>
    </source>
</evidence>
<keyword evidence="4" id="KW-0479">Metal-binding</keyword>
<evidence type="ECO:0000256" key="2">
    <source>
        <dbReference type="ARBA" id="ARBA00022485"/>
    </source>
</evidence>
<dbReference type="SFLD" id="SFLDS00029">
    <property type="entry name" value="Radical_SAM"/>
    <property type="match status" value="1"/>
</dbReference>